<reference evidence="6" key="1">
    <citation type="journal article" date="2017" name="Nat. Ecol. Evol.">
        <title>Genome expansion and lineage-specific genetic innovations in the forest pathogenic fungi Armillaria.</title>
        <authorList>
            <person name="Sipos G."/>
            <person name="Prasanna A.N."/>
            <person name="Walter M.C."/>
            <person name="O'Connor E."/>
            <person name="Balint B."/>
            <person name="Krizsan K."/>
            <person name="Kiss B."/>
            <person name="Hess J."/>
            <person name="Varga T."/>
            <person name="Slot J."/>
            <person name="Riley R."/>
            <person name="Boka B."/>
            <person name="Rigling D."/>
            <person name="Barry K."/>
            <person name="Lee J."/>
            <person name="Mihaltcheva S."/>
            <person name="LaButti K."/>
            <person name="Lipzen A."/>
            <person name="Waldron R."/>
            <person name="Moloney N.M."/>
            <person name="Sperisen C."/>
            <person name="Kredics L."/>
            <person name="Vagvoelgyi C."/>
            <person name="Patrignani A."/>
            <person name="Fitzpatrick D."/>
            <person name="Nagy I."/>
            <person name="Doyle S."/>
            <person name="Anderson J.B."/>
            <person name="Grigoriev I.V."/>
            <person name="Gueldener U."/>
            <person name="Muensterkoetter M."/>
            <person name="Nagy L.G."/>
        </authorList>
    </citation>
    <scope>NUCLEOTIDE SEQUENCE [LARGE SCALE GENOMIC DNA]</scope>
    <source>
        <strain evidence="6">C18/9</strain>
    </source>
</reference>
<accession>A0A284R669</accession>
<keyword evidence="4" id="KW-0694">RNA-binding</keyword>
<proteinExistence type="inferred from homology"/>
<sequence>MTAIQEEVLSLLPDPAKPYDPKSTFTRDLLVHACTGTSTTLAFLAPIIEARIRAVENAGQKKFSSHHEGFEVRLLVGRMNKRVQLHDGAKGRPDIVVSTLDIAKALKTTRTLVLDEVNILLDIGFCDDISAIIRDASDTGTPNPISPLLSLQLFYRVARKALVKDYKSIDCADDSTLTHFSVPQYTTTVPNPSLQLPHFIRISLCPCCTSSGKLERYKWTCFTPFFAAGVRQNIKRRLQRLYINQVQYAISR</sequence>
<keyword evidence="6" id="KW-1185">Reference proteome</keyword>
<keyword evidence="4" id="KW-0347">Helicase</keyword>
<dbReference type="Proteomes" id="UP000219338">
    <property type="component" value="Unassembled WGS sequence"/>
</dbReference>
<organism evidence="5 6">
    <name type="scientific">Armillaria ostoyae</name>
    <name type="common">Armillaria root rot fungus</name>
    <dbReference type="NCBI Taxonomy" id="47428"/>
    <lineage>
        <taxon>Eukaryota</taxon>
        <taxon>Fungi</taxon>
        <taxon>Dikarya</taxon>
        <taxon>Basidiomycota</taxon>
        <taxon>Agaricomycotina</taxon>
        <taxon>Agaricomycetes</taxon>
        <taxon>Agaricomycetidae</taxon>
        <taxon>Agaricales</taxon>
        <taxon>Marasmiineae</taxon>
        <taxon>Physalacriaceae</taxon>
        <taxon>Armillaria</taxon>
    </lineage>
</organism>
<keyword evidence="3 4" id="KW-0067">ATP-binding</keyword>
<evidence type="ECO:0000256" key="4">
    <source>
        <dbReference type="RuleBase" id="RU365068"/>
    </source>
</evidence>
<gene>
    <name evidence="5" type="ORF">ARMOST_07582</name>
</gene>
<protein>
    <recommendedName>
        <fullName evidence="4">ATP-dependent RNA helicase</fullName>
        <ecNumber evidence="4">3.6.4.13</ecNumber>
    </recommendedName>
</protein>
<comment type="domain">
    <text evidence="4">The Q motif is unique to and characteristic of the DEAD box family of RNA helicases and controls ATP binding and hydrolysis.</text>
</comment>
<evidence type="ECO:0000313" key="6">
    <source>
        <dbReference type="Proteomes" id="UP000219338"/>
    </source>
</evidence>
<dbReference type="GO" id="GO:0003724">
    <property type="term" value="F:RNA helicase activity"/>
    <property type="evidence" value="ECO:0007669"/>
    <property type="project" value="UniProtKB-EC"/>
</dbReference>
<dbReference type="InterPro" id="IPR027417">
    <property type="entry name" value="P-loop_NTPase"/>
</dbReference>
<dbReference type="EC" id="3.6.4.13" evidence="4"/>
<dbReference type="STRING" id="47428.A0A284R669"/>
<evidence type="ECO:0000313" key="5">
    <source>
        <dbReference type="EMBL" id="SJL04221.1"/>
    </source>
</evidence>
<comment type="similarity">
    <text evidence="4">Belongs to the DEAD box helicase family.</text>
</comment>
<comment type="function">
    <text evidence="4">RNA helicase.</text>
</comment>
<evidence type="ECO:0000256" key="2">
    <source>
        <dbReference type="ARBA" id="ARBA00022801"/>
    </source>
</evidence>
<dbReference type="GO" id="GO:0016787">
    <property type="term" value="F:hydrolase activity"/>
    <property type="evidence" value="ECO:0007669"/>
    <property type="project" value="UniProtKB-KW"/>
</dbReference>
<dbReference type="Gene3D" id="3.40.50.300">
    <property type="entry name" value="P-loop containing nucleotide triphosphate hydrolases"/>
    <property type="match status" value="1"/>
</dbReference>
<evidence type="ECO:0000256" key="1">
    <source>
        <dbReference type="ARBA" id="ARBA00022741"/>
    </source>
</evidence>
<dbReference type="AlphaFoldDB" id="A0A284R669"/>
<name>A0A284R669_ARMOS</name>
<comment type="catalytic activity">
    <reaction evidence="4">
        <text>ATP + H2O = ADP + phosphate + H(+)</text>
        <dbReference type="Rhea" id="RHEA:13065"/>
        <dbReference type="ChEBI" id="CHEBI:15377"/>
        <dbReference type="ChEBI" id="CHEBI:15378"/>
        <dbReference type="ChEBI" id="CHEBI:30616"/>
        <dbReference type="ChEBI" id="CHEBI:43474"/>
        <dbReference type="ChEBI" id="CHEBI:456216"/>
        <dbReference type="EC" id="3.6.4.13"/>
    </reaction>
</comment>
<keyword evidence="2 4" id="KW-0378">Hydrolase</keyword>
<dbReference type="EMBL" id="FUEG01000005">
    <property type="protein sequence ID" value="SJL04221.1"/>
    <property type="molecule type" value="Genomic_DNA"/>
</dbReference>
<dbReference type="OrthoDB" id="193716at2759"/>
<keyword evidence="1 4" id="KW-0547">Nucleotide-binding</keyword>
<dbReference type="SUPFAM" id="SSF52540">
    <property type="entry name" value="P-loop containing nucleoside triphosphate hydrolases"/>
    <property type="match status" value="1"/>
</dbReference>
<dbReference type="PANTHER" id="PTHR24031">
    <property type="entry name" value="RNA HELICASE"/>
    <property type="match status" value="1"/>
</dbReference>
<dbReference type="GO" id="GO:0003723">
    <property type="term" value="F:RNA binding"/>
    <property type="evidence" value="ECO:0007669"/>
    <property type="project" value="UniProtKB-UniRule"/>
</dbReference>
<evidence type="ECO:0000256" key="3">
    <source>
        <dbReference type="ARBA" id="ARBA00022840"/>
    </source>
</evidence>
<dbReference type="GO" id="GO:0005524">
    <property type="term" value="F:ATP binding"/>
    <property type="evidence" value="ECO:0007669"/>
    <property type="project" value="UniProtKB-UniRule"/>
</dbReference>